<proteinExistence type="inferred from homology"/>
<reference evidence="3 4" key="1">
    <citation type="submission" date="2018-10" db="EMBL/GenBank/DDBJ databases">
        <title>Genomic Encyclopedia of Archaeal and Bacterial Type Strains, Phase II (KMG-II): from individual species to whole genera.</title>
        <authorList>
            <person name="Goeker M."/>
        </authorList>
    </citation>
    <scope>NUCLEOTIDE SEQUENCE [LARGE SCALE GENOMIC DNA]</scope>
    <source>
        <strain evidence="3 4">DSM 25217</strain>
    </source>
</reference>
<dbReference type="Pfam" id="PF13561">
    <property type="entry name" value="adh_short_C2"/>
    <property type="match status" value="1"/>
</dbReference>
<dbReference type="PANTHER" id="PTHR43669">
    <property type="entry name" value="5-KETO-D-GLUCONATE 5-REDUCTASE"/>
    <property type="match status" value="1"/>
</dbReference>
<dbReference type="AlphaFoldDB" id="A0A3M0C922"/>
<dbReference type="PRINTS" id="PR00080">
    <property type="entry name" value="SDRFAMILY"/>
</dbReference>
<organism evidence="3 4">
    <name type="scientific">Eilatimonas milleporae</name>
    <dbReference type="NCBI Taxonomy" id="911205"/>
    <lineage>
        <taxon>Bacteria</taxon>
        <taxon>Pseudomonadati</taxon>
        <taxon>Pseudomonadota</taxon>
        <taxon>Alphaproteobacteria</taxon>
        <taxon>Kordiimonadales</taxon>
        <taxon>Kordiimonadaceae</taxon>
        <taxon>Eilatimonas</taxon>
    </lineage>
</organism>
<dbReference type="EMBL" id="REFR01000012">
    <property type="protein sequence ID" value="RMB04860.1"/>
    <property type="molecule type" value="Genomic_DNA"/>
</dbReference>
<dbReference type="CDD" id="cd05233">
    <property type="entry name" value="SDR_c"/>
    <property type="match status" value="1"/>
</dbReference>
<dbReference type="InParanoid" id="A0A3M0C922"/>
<dbReference type="FunFam" id="3.40.50.720:FF:000084">
    <property type="entry name" value="Short-chain dehydrogenase reductase"/>
    <property type="match status" value="1"/>
</dbReference>
<keyword evidence="2" id="KW-0560">Oxidoreductase</keyword>
<gene>
    <name evidence="3" type="ORF">BXY39_2430</name>
</gene>
<dbReference type="SUPFAM" id="SSF51735">
    <property type="entry name" value="NAD(P)-binding Rossmann-fold domains"/>
    <property type="match status" value="1"/>
</dbReference>
<comment type="similarity">
    <text evidence="1">Belongs to the short-chain dehydrogenases/reductases (SDR) family.</text>
</comment>
<dbReference type="InterPro" id="IPR020904">
    <property type="entry name" value="Sc_DH/Rdtase_CS"/>
</dbReference>
<evidence type="ECO:0000256" key="1">
    <source>
        <dbReference type="ARBA" id="ARBA00006484"/>
    </source>
</evidence>
<dbReference type="PANTHER" id="PTHR43669:SF3">
    <property type="entry name" value="ALCOHOL DEHYDROGENASE, PUTATIVE (AFU_ORTHOLOGUE AFUA_3G03445)-RELATED"/>
    <property type="match status" value="1"/>
</dbReference>
<comment type="caution">
    <text evidence="3">The sequence shown here is derived from an EMBL/GenBank/DDBJ whole genome shotgun (WGS) entry which is preliminary data.</text>
</comment>
<dbReference type="PROSITE" id="PS00061">
    <property type="entry name" value="ADH_SHORT"/>
    <property type="match status" value="1"/>
</dbReference>
<dbReference type="RefSeq" id="WP_121939121.1">
    <property type="nucleotide sequence ID" value="NZ_REFR01000012.1"/>
</dbReference>
<sequence length="260" mass="27371">MSDYLKDLFSLEGRVALVAGASSGIGANFARALARAGADVVLGARRVERIKALSDDIADDTGQRTLAVQLDVTDGDSVKAAFDQAAENLGVPTIVCNNAGIADPMWAIDVTEESWDKVMDTNLKGMWRVATEAASRMRDAGRGGSIVNTASILGLGVGPTHTTYSTSKAGVVQMTRNMAIEFQRFGVRVNALCPGYFKTEINESYLESEPGRTHVAMTPAKRVGDLKELEAPLLMLVGAGGSFVSGVALPVDGAHSVLIV</sequence>
<keyword evidence="4" id="KW-1185">Reference proteome</keyword>
<dbReference type="GO" id="GO:0016491">
    <property type="term" value="F:oxidoreductase activity"/>
    <property type="evidence" value="ECO:0007669"/>
    <property type="project" value="UniProtKB-KW"/>
</dbReference>
<dbReference type="OrthoDB" id="9796652at2"/>
<dbReference type="Proteomes" id="UP000271227">
    <property type="component" value="Unassembled WGS sequence"/>
</dbReference>
<evidence type="ECO:0000256" key="2">
    <source>
        <dbReference type="ARBA" id="ARBA00023002"/>
    </source>
</evidence>
<evidence type="ECO:0000313" key="4">
    <source>
        <dbReference type="Proteomes" id="UP000271227"/>
    </source>
</evidence>
<dbReference type="InterPro" id="IPR036291">
    <property type="entry name" value="NAD(P)-bd_dom_sf"/>
</dbReference>
<name>A0A3M0C922_9PROT</name>
<accession>A0A3M0C922</accession>
<protein>
    <submittedName>
        <fullName evidence="3">NAD(P)-dependent dehydrogenase (Short-subunit alcohol dehydrogenase family)</fullName>
    </submittedName>
</protein>
<evidence type="ECO:0000313" key="3">
    <source>
        <dbReference type="EMBL" id="RMB04860.1"/>
    </source>
</evidence>
<dbReference type="PRINTS" id="PR00081">
    <property type="entry name" value="GDHRDH"/>
</dbReference>
<dbReference type="InterPro" id="IPR002347">
    <property type="entry name" value="SDR_fam"/>
</dbReference>
<dbReference type="Gene3D" id="3.40.50.720">
    <property type="entry name" value="NAD(P)-binding Rossmann-like Domain"/>
    <property type="match status" value="1"/>
</dbReference>